<name>A0A841L5W7_9SPHN</name>
<feature type="domain" description="NnrU" evidence="6">
    <location>
        <begin position="6"/>
        <end position="222"/>
    </location>
</feature>
<feature type="transmembrane region" description="Helical" evidence="5">
    <location>
        <begin position="124"/>
        <end position="153"/>
    </location>
</feature>
<dbReference type="InterPro" id="IPR009915">
    <property type="entry name" value="NnrU_dom"/>
</dbReference>
<evidence type="ECO:0000256" key="2">
    <source>
        <dbReference type="ARBA" id="ARBA00022692"/>
    </source>
</evidence>
<dbReference type="EMBL" id="JACIIV010000011">
    <property type="protein sequence ID" value="MBB6227646.1"/>
    <property type="molecule type" value="Genomic_DNA"/>
</dbReference>
<reference evidence="7 8" key="1">
    <citation type="submission" date="2020-08" db="EMBL/GenBank/DDBJ databases">
        <title>Genomic Encyclopedia of Type Strains, Phase IV (KMG-IV): sequencing the most valuable type-strain genomes for metagenomic binning, comparative biology and taxonomic classification.</title>
        <authorList>
            <person name="Goeker M."/>
        </authorList>
    </citation>
    <scope>NUCLEOTIDE SEQUENCE [LARGE SCALE GENOMIC DNA]</scope>
    <source>
        <strain evidence="7 8">DSM 102189</strain>
    </source>
</reference>
<feature type="transmembrane region" description="Helical" evidence="5">
    <location>
        <begin position="70"/>
        <end position="91"/>
    </location>
</feature>
<evidence type="ECO:0000256" key="4">
    <source>
        <dbReference type="ARBA" id="ARBA00023136"/>
    </source>
</evidence>
<keyword evidence="2 5" id="KW-0812">Transmembrane</keyword>
<evidence type="ECO:0000256" key="5">
    <source>
        <dbReference type="SAM" id="Phobius"/>
    </source>
</evidence>
<evidence type="ECO:0000313" key="7">
    <source>
        <dbReference type="EMBL" id="MBB6227646.1"/>
    </source>
</evidence>
<dbReference type="Pfam" id="PF07298">
    <property type="entry name" value="NnrU"/>
    <property type="match status" value="1"/>
</dbReference>
<keyword evidence="8" id="KW-1185">Reference proteome</keyword>
<dbReference type="RefSeq" id="WP_184198590.1">
    <property type="nucleotide sequence ID" value="NZ_JACIIV010000011.1"/>
</dbReference>
<keyword evidence="4 5" id="KW-0472">Membrane</keyword>
<proteinExistence type="predicted"/>
<sequence>MGDLGLLIVAVSLFVGGHELLSHPLRAPLVRAVGEKGFLGIYAVVALGSLFWAVELWKDVPPDRLWEAPGWAYLAALPVMLLAFILFVGSVTAPNPALMGGGVPGAAGVRGVQNITRHPMMWSFALWAVVHMVLSADSRTLVLAGGILVLALFGSAMQDGKKRAADPGYGAHMARTSFVPFAAQLSGRAPLASAWPGAVASGGGLLLWAVVLWAHPLVLGVPALQLAR</sequence>
<dbReference type="GO" id="GO:0016020">
    <property type="term" value="C:membrane"/>
    <property type="evidence" value="ECO:0007669"/>
    <property type="project" value="UniProtKB-SubCell"/>
</dbReference>
<feature type="transmembrane region" description="Helical" evidence="5">
    <location>
        <begin position="38"/>
        <end position="58"/>
    </location>
</feature>
<dbReference type="AlphaFoldDB" id="A0A841L5W7"/>
<gene>
    <name evidence="7" type="ORF">FHS79_001815</name>
</gene>
<evidence type="ECO:0000256" key="3">
    <source>
        <dbReference type="ARBA" id="ARBA00022989"/>
    </source>
</evidence>
<comment type="subcellular location">
    <subcellularLocation>
        <location evidence="1">Membrane</location>
        <topology evidence="1">Multi-pass membrane protein</topology>
    </subcellularLocation>
</comment>
<accession>A0A841L5W7</accession>
<evidence type="ECO:0000259" key="6">
    <source>
        <dbReference type="Pfam" id="PF07298"/>
    </source>
</evidence>
<keyword evidence="3 5" id="KW-1133">Transmembrane helix</keyword>
<evidence type="ECO:0000313" key="8">
    <source>
        <dbReference type="Proteomes" id="UP000538147"/>
    </source>
</evidence>
<protein>
    <submittedName>
        <fullName evidence="7">Putative membrane protein</fullName>
    </submittedName>
</protein>
<comment type="caution">
    <text evidence="7">The sequence shown here is derived from an EMBL/GenBank/DDBJ whole genome shotgun (WGS) entry which is preliminary data.</text>
</comment>
<evidence type="ECO:0000256" key="1">
    <source>
        <dbReference type="ARBA" id="ARBA00004141"/>
    </source>
</evidence>
<dbReference type="Proteomes" id="UP000538147">
    <property type="component" value="Unassembled WGS sequence"/>
</dbReference>
<organism evidence="7 8">
    <name type="scientific">Polymorphobacter multimanifer</name>
    <dbReference type="NCBI Taxonomy" id="1070431"/>
    <lineage>
        <taxon>Bacteria</taxon>
        <taxon>Pseudomonadati</taxon>
        <taxon>Pseudomonadota</taxon>
        <taxon>Alphaproteobacteria</taxon>
        <taxon>Sphingomonadales</taxon>
        <taxon>Sphingosinicellaceae</taxon>
        <taxon>Polymorphobacter</taxon>
    </lineage>
</organism>